<organism evidence="5 6">
    <name type="scientific">Nezara viridula</name>
    <name type="common">Southern green stink bug</name>
    <name type="synonym">Cimex viridulus</name>
    <dbReference type="NCBI Taxonomy" id="85310"/>
    <lineage>
        <taxon>Eukaryota</taxon>
        <taxon>Metazoa</taxon>
        <taxon>Ecdysozoa</taxon>
        <taxon>Arthropoda</taxon>
        <taxon>Hexapoda</taxon>
        <taxon>Insecta</taxon>
        <taxon>Pterygota</taxon>
        <taxon>Neoptera</taxon>
        <taxon>Paraneoptera</taxon>
        <taxon>Hemiptera</taxon>
        <taxon>Heteroptera</taxon>
        <taxon>Panheteroptera</taxon>
        <taxon>Pentatomomorpha</taxon>
        <taxon>Pentatomoidea</taxon>
        <taxon>Pentatomidae</taxon>
        <taxon>Pentatominae</taxon>
        <taxon>Nezara</taxon>
    </lineage>
</organism>
<dbReference type="InterPro" id="IPR033199">
    <property type="entry name" value="DDAH-like"/>
</dbReference>
<feature type="active site" description="Proton donor" evidence="3">
    <location>
        <position position="181"/>
    </location>
</feature>
<keyword evidence="4" id="KW-0812">Transmembrane</keyword>
<dbReference type="EMBL" id="OV725079">
    <property type="protein sequence ID" value="CAH1396863.1"/>
    <property type="molecule type" value="Genomic_DNA"/>
</dbReference>
<protein>
    <recommendedName>
        <fullName evidence="7">Dimethylargininase</fullName>
    </recommendedName>
</protein>
<dbReference type="Gene3D" id="3.75.10.10">
    <property type="entry name" value="L-arginine/glycine Amidinotransferase, Chain A"/>
    <property type="match status" value="2"/>
</dbReference>
<dbReference type="GO" id="GO:0016403">
    <property type="term" value="F:dimethylargininase activity"/>
    <property type="evidence" value="ECO:0007669"/>
    <property type="project" value="TreeGrafter"/>
</dbReference>
<dbReference type="GO" id="GO:0000052">
    <property type="term" value="P:citrulline metabolic process"/>
    <property type="evidence" value="ECO:0007669"/>
    <property type="project" value="TreeGrafter"/>
</dbReference>
<evidence type="ECO:0000256" key="2">
    <source>
        <dbReference type="ARBA" id="ARBA00022801"/>
    </source>
</evidence>
<keyword evidence="2" id="KW-0378">Hydrolase</keyword>
<accession>A0A9P0MF36</accession>
<keyword evidence="6" id="KW-1185">Reference proteome</keyword>
<dbReference type="SUPFAM" id="SSF55909">
    <property type="entry name" value="Pentein"/>
    <property type="match status" value="1"/>
</dbReference>
<keyword evidence="4" id="KW-0472">Membrane</keyword>
<evidence type="ECO:0000256" key="4">
    <source>
        <dbReference type="SAM" id="Phobius"/>
    </source>
</evidence>
<dbReference type="Proteomes" id="UP001152798">
    <property type="component" value="Chromosome 3"/>
</dbReference>
<comment type="similarity">
    <text evidence="1">Belongs to the DDAH family.</text>
</comment>
<dbReference type="OrthoDB" id="10016839at2759"/>
<name>A0A9P0MF36_NEZVI</name>
<dbReference type="GO" id="GO:0006525">
    <property type="term" value="P:arginine metabolic process"/>
    <property type="evidence" value="ECO:0007669"/>
    <property type="project" value="TreeGrafter"/>
</dbReference>
<evidence type="ECO:0000313" key="6">
    <source>
        <dbReference type="Proteomes" id="UP001152798"/>
    </source>
</evidence>
<evidence type="ECO:0008006" key="7">
    <source>
        <dbReference type="Google" id="ProtNLM"/>
    </source>
</evidence>
<dbReference type="GO" id="GO:0045429">
    <property type="term" value="P:positive regulation of nitric oxide biosynthetic process"/>
    <property type="evidence" value="ECO:0007669"/>
    <property type="project" value="TreeGrafter"/>
</dbReference>
<proteinExistence type="inferred from homology"/>
<dbReference type="PANTHER" id="PTHR12737:SF9">
    <property type="entry name" value="DIMETHYLARGININASE"/>
    <property type="match status" value="1"/>
</dbReference>
<keyword evidence="4" id="KW-1133">Transmembrane helix</keyword>
<dbReference type="AlphaFoldDB" id="A0A9P0MF36"/>
<evidence type="ECO:0000256" key="1">
    <source>
        <dbReference type="ARBA" id="ARBA00008532"/>
    </source>
</evidence>
<evidence type="ECO:0000256" key="3">
    <source>
        <dbReference type="PIRSR" id="PIRSR633199-1"/>
    </source>
</evidence>
<dbReference type="GO" id="GO:0016597">
    <property type="term" value="F:amino acid binding"/>
    <property type="evidence" value="ECO:0007669"/>
    <property type="project" value="TreeGrafter"/>
</dbReference>
<dbReference type="PANTHER" id="PTHR12737">
    <property type="entry name" value="DIMETHYLARGININE DIMETHYLAMINOHYDROLASE"/>
    <property type="match status" value="1"/>
</dbReference>
<feature type="transmembrane region" description="Helical" evidence="4">
    <location>
        <begin position="87"/>
        <end position="107"/>
    </location>
</feature>
<feature type="active site" description="Nucleophile" evidence="3">
    <location>
        <position position="279"/>
    </location>
</feature>
<gene>
    <name evidence="5" type="ORF">NEZAVI_LOCUS6830</name>
</gene>
<evidence type="ECO:0000313" key="5">
    <source>
        <dbReference type="EMBL" id="CAH1396863.1"/>
    </source>
</evidence>
<sequence length="292" mass="32631">MAPLRYSHALVCRVSSSFAEEDSAEQAKLQHEAYVRALRDLGLDVIEMPPDETLPNCVYIEDTAIICNGIVLIAKPKDEKRLKETSLVCLVFLCSIFILSSFLSLSMPSDTPHQTIHFLPQSLLLPGSLLPSLMDFQFSSSYRQEFFVGISDFTNEAGARALARAFPEFPCAPIKVPEKKHLKAFISMAGPEVLCISSEKASQDVLKRIEREATFVYQTLTVPEEDAANVMYINGTLIHRASEEIPQAAKIFTEKIDFNRKSLAVSYLCKNPMAHLSSCCLLLRKSKHIRSL</sequence>
<reference evidence="5" key="1">
    <citation type="submission" date="2022-01" db="EMBL/GenBank/DDBJ databases">
        <authorList>
            <person name="King R."/>
        </authorList>
    </citation>
    <scope>NUCLEOTIDE SEQUENCE</scope>
</reference>